<sequence length="165" mass="18191">MSTILKESQHHYGNHFHNRLHSPQPLFPTNHALIPHNNSASRRSSVEGSSLGSIFSAGSKSNITSTRSSGYAFESEPAPLAQHLQSFSGEGIVFRILCLADKGLDDEIFPAQEALLHIQTHIVDLVTGKENIITTWLLLQLDKAGRLQLKDETLPEMRKITGANI</sequence>
<dbReference type="EMBL" id="OU503047">
    <property type="protein sequence ID" value="CAI9772006.1"/>
    <property type="molecule type" value="Genomic_DNA"/>
</dbReference>
<evidence type="ECO:0000313" key="1">
    <source>
        <dbReference type="EMBL" id="CAI9772006.1"/>
    </source>
</evidence>
<accession>A0AAD1ZLH4</accession>
<protein>
    <submittedName>
        <fullName evidence="1">Uncharacterized protein</fullName>
    </submittedName>
</protein>
<evidence type="ECO:0000313" key="2">
    <source>
        <dbReference type="Proteomes" id="UP000834106"/>
    </source>
</evidence>
<gene>
    <name evidence="1" type="ORF">FPE_LOCUS19436</name>
</gene>
<keyword evidence="2" id="KW-1185">Reference proteome</keyword>
<name>A0AAD1ZLH4_9LAMI</name>
<dbReference type="Proteomes" id="UP000834106">
    <property type="component" value="Chromosome 12"/>
</dbReference>
<proteinExistence type="predicted"/>
<dbReference type="AlphaFoldDB" id="A0AAD1ZLH4"/>
<organism evidence="1 2">
    <name type="scientific">Fraxinus pennsylvanica</name>
    <dbReference type="NCBI Taxonomy" id="56036"/>
    <lineage>
        <taxon>Eukaryota</taxon>
        <taxon>Viridiplantae</taxon>
        <taxon>Streptophyta</taxon>
        <taxon>Embryophyta</taxon>
        <taxon>Tracheophyta</taxon>
        <taxon>Spermatophyta</taxon>
        <taxon>Magnoliopsida</taxon>
        <taxon>eudicotyledons</taxon>
        <taxon>Gunneridae</taxon>
        <taxon>Pentapetalae</taxon>
        <taxon>asterids</taxon>
        <taxon>lamiids</taxon>
        <taxon>Lamiales</taxon>
        <taxon>Oleaceae</taxon>
        <taxon>Oleeae</taxon>
        <taxon>Fraxinus</taxon>
    </lineage>
</organism>
<reference evidence="1" key="1">
    <citation type="submission" date="2023-05" db="EMBL/GenBank/DDBJ databases">
        <authorList>
            <person name="Huff M."/>
        </authorList>
    </citation>
    <scope>NUCLEOTIDE SEQUENCE</scope>
</reference>